<evidence type="ECO:0000313" key="1">
    <source>
        <dbReference type="EMBL" id="KAK7008081.1"/>
    </source>
</evidence>
<sequence>MNRSESTTYGLEKCKYMIATIPKELEGNTTASRKPVEVQLPFVLRSISSGGVSEVRHQRVIAREHKRGVIVERGIQQESVKSMLRSRWEKEIKSSTRGRAEEDCVTPAQILDKNSSNSGVLAGSEALGITSGEREMSMVMPVGAVKSIIDSRGAVLAVATKLSSRTFVTGIGMNLGSLPAHWSGKKQRLAWYFCAESSYYS</sequence>
<dbReference type="EMBL" id="JAWWNJ010000069">
    <property type="protein sequence ID" value="KAK7008081.1"/>
    <property type="molecule type" value="Genomic_DNA"/>
</dbReference>
<dbReference type="AlphaFoldDB" id="A0AAW0AG85"/>
<keyword evidence="2" id="KW-1185">Reference proteome</keyword>
<comment type="caution">
    <text evidence="1">The sequence shown here is derived from an EMBL/GenBank/DDBJ whole genome shotgun (WGS) entry which is preliminary data.</text>
</comment>
<name>A0AAW0AG85_9AGAR</name>
<reference evidence="1 2" key="1">
    <citation type="journal article" date="2024" name="J Genomics">
        <title>Draft genome sequencing and assembly of Favolaschia claudopus CIRM-BRFM 2984 isolated from oak limbs.</title>
        <authorList>
            <person name="Navarro D."/>
            <person name="Drula E."/>
            <person name="Chaduli D."/>
            <person name="Cazenave R."/>
            <person name="Ahrendt S."/>
            <person name="Wang J."/>
            <person name="Lipzen A."/>
            <person name="Daum C."/>
            <person name="Barry K."/>
            <person name="Grigoriev I.V."/>
            <person name="Favel A."/>
            <person name="Rosso M.N."/>
            <person name="Martin F."/>
        </authorList>
    </citation>
    <scope>NUCLEOTIDE SEQUENCE [LARGE SCALE GENOMIC DNA]</scope>
    <source>
        <strain evidence="1 2">CIRM-BRFM 2984</strain>
    </source>
</reference>
<dbReference type="Proteomes" id="UP001362999">
    <property type="component" value="Unassembled WGS sequence"/>
</dbReference>
<gene>
    <name evidence="1" type="ORF">R3P38DRAFT_2792176</name>
</gene>
<accession>A0AAW0AG85</accession>
<organism evidence="1 2">
    <name type="scientific">Favolaschia claudopus</name>
    <dbReference type="NCBI Taxonomy" id="2862362"/>
    <lineage>
        <taxon>Eukaryota</taxon>
        <taxon>Fungi</taxon>
        <taxon>Dikarya</taxon>
        <taxon>Basidiomycota</taxon>
        <taxon>Agaricomycotina</taxon>
        <taxon>Agaricomycetes</taxon>
        <taxon>Agaricomycetidae</taxon>
        <taxon>Agaricales</taxon>
        <taxon>Marasmiineae</taxon>
        <taxon>Mycenaceae</taxon>
        <taxon>Favolaschia</taxon>
    </lineage>
</organism>
<proteinExistence type="predicted"/>
<protein>
    <submittedName>
        <fullName evidence="1">Uncharacterized protein</fullName>
    </submittedName>
</protein>
<evidence type="ECO:0000313" key="2">
    <source>
        <dbReference type="Proteomes" id="UP001362999"/>
    </source>
</evidence>